<dbReference type="Proteomes" id="UP000046393">
    <property type="component" value="Unplaced"/>
</dbReference>
<feature type="transmembrane region" description="Helical" evidence="8">
    <location>
        <begin position="297"/>
        <end position="317"/>
    </location>
</feature>
<evidence type="ECO:0000256" key="7">
    <source>
        <dbReference type="ARBA" id="ARBA00023224"/>
    </source>
</evidence>
<keyword evidence="10" id="KW-1185">Reference proteome</keyword>
<evidence type="ECO:0000256" key="6">
    <source>
        <dbReference type="ARBA" id="ARBA00023136"/>
    </source>
</evidence>
<evidence type="ECO:0000313" key="11">
    <source>
        <dbReference type="WBParaSite" id="SMUV_0000386301-mRNA-1"/>
    </source>
</evidence>
<dbReference type="GO" id="GO:0005886">
    <property type="term" value="C:plasma membrane"/>
    <property type="evidence" value="ECO:0007669"/>
    <property type="project" value="UniProtKB-SubCell"/>
</dbReference>
<organism evidence="10 11">
    <name type="scientific">Syphacia muris</name>
    <dbReference type="NCBI Taxonomy" id="451379"/>
    <lineage>
        <taxon>Eukaryota</taxon>
        <taxon>Metazoa</taxon>
        <taxon>Ecdysozoa</taxon>
        <taxon>Nematoda</taxon>
        <taxon>Chromadorea</taxon>
        <taxon>Rhabditida</taxon>
        <taxon>Spirurina</taxon>
        <taxon>Oxyuridomorpha</taxon>
        <taxon>Oxyuroidea</taxon>
        <taxon>Oxyuridae</taxon>
        <taxon>Syphacia</taxon>
    </lineage>
</organism>
<dbReference type="AlphaFoldDB" id="A0A0N5AHK7"/>
<evidence type="ECO:0000256" key="5">
    <source>
        <dbReference type="ARBA" id="ARBA00023040"/>
    </source>
</evidence>
<dbReference type="WBParaSite" id="SMUV_0000386301-mRNA-1">
    <property type="protein sequence ID" value="SMUV_0000386301-mRNA-1"/>
    <property type="gene ID" value="SMUV_0000386301"/>
</dbReference>
<feature type="transmembrane region" description="Helical" evidence="8">
    <location>
        <begin position="256"/>
        <end position="276"/>
    </location>
</feature>
<dbReference type="PANTHER" id="PTHR37441">
    <property type="entry name" value="PROTEIN CBG16518"/>
    <property type="match status" value="1"/>
</dbReference>
<feature type="transmembrane region" description="Helical" evidence="8">
    <location>
        <begin position="71"/>
        <end position="97"/>
    </location>
</feature>
<dbReference type="InterPro" id="IPR017452">
    <property type="entry name" value="GPCR_Rhodpsn_7TM"/>
</dbReference>
<keyword evidence="6 8" id="KW-0472">Membrane</keyword>
<evidence type="ECO:0000256" key="4">
    <source>
        <dbReference type="ARBA" id="ARBA00022989"/>
    </source>
</evidence>
<accession>A0A0N5AHK7</accession>
<feature type="transmembrane region" description="Helical" evidence="8">
    <location>
        <begin position="109"/>
        <end position="130"/>
    </location>
</feature>
<protein>
    <submittedName>
        <fullName evidence="11">G_PROTEIN_RECEP_F1_2 domain-containing protein</fullName>
    </submittedName>
</protein>
<feature type="domain" description="G-protein coupled receptors family 1 profile" evidence="9">
    <location>
        <begin position="89"/>
        <end position="317"/>
    </location>
</feature>
<keyword evidence="7" id="KW-0807">Transducer</keyword>
<evidence type="ECO:0000256" key="3">
    <source>
        <dbReference type="ARBA" id="ARBA00022692"/>
    </source>
</evidence>
<feature type="transmembrane region" description="Helical" evidence="8">
    <location>
        <begin position="35"/>
        <end position="59"/>
    </location>
</feature>
<evidence type="ECO:0000256" key="2">
    <source>
        <dbReference type="ARBA" id="ARBA00022475"/>
    </source>
</evidence>
<feature type="transmembrane region" description="Helical" evidence="8">
    <location>
        <begin position="209"/>
        <end position="229"/>
    </location>
</feature>
<keyword evidence="2" id="KW-1003">Cell membrane</keyword>
<keyword evidence="5" id="KW-0297">G-protein coupled receptor</keyword>
<dbReference type="PANTHER" id="PTHR37441:SF4">
    <property type="entry name" value="G-PROTEIN COUPLED RECEPTORS FAMILY 1 PROFILE DOMAIN-CONTAINING PROTEIN"/>
    <property type="match status" value="1"/>
</dbReference>
<evidence type="ECO:0000256" key="8">
    <source>
        <dbReference type="SAM" id="Phobius"/>
    </source>
</evidence>
<dbReference type="InterPro" id="IPR040435">
    <property type="entry name" value="Put_GPCR_Chromadorea"/>
</dbReference>
<name>A0A0N5AHK7_9BILA</name>
<dbReference type="Gene3D" id="1.20.1070.10">
    <property type="entry name" value="Rhodopsin 7-helix transmembrane proteins"/>
    <property type="match status" value="1"/>
</dbReference>
<keyword evidence="4 8" id="KW-1133">Transmembrane helix</keyword>
<reference evidence="11" key="1">
    <citation type="submission" date="2017-02" db="UniProtKB">
        <authorList>
            <consortium name="WormBaseParasite"/>
        </authorList>
    </citation>
    <scope>IDENTIFICATION</scope>
</reference>
<dbReference type="GO" id="GO:0004930">
    <property type="term" value="F:G protein-coupled receptor activity"/>
    <property type="evidence" value="ECO:0007669"/>
    <property type="project" value="UniProtKB-KW"/>
</dbReference>
<evidence type="ECO:0000259" key="9">
    <source>
        <dbReference type="PROSITE" id="PS50262"/>
    </source>
</evidence>
<proteinExistence type="predicted"/>
<feature type="transmembrane region" description="Helical" evidence="8">
    <location>
        <begin position="142"/>
        <end position="163"/>
    </location>
</feature>
<feature type="transmembrane region" description="Helical" evidence="8">
    <location>
        <begin position="169"/>
        <end position="188"/>
    </location>
</feature>
<keyword evidence="5" id="KW-0675">Receptor</keyword>
<evidence type="ECO:0000313" key="10">
    <source>
        <dbReference type="Proteomes" id="UP000046393"/>
    </source>
</evidence>
<evidence type="ECO:0000256" key="1">
    <source>
        <dbReference type="ARBA" id="ARBA00004651"/>
    </source>
</evidence>
<keyword evidence="3 8" id="KW-0812">Transmembrane</keyword>
<comment type="subcellular location">
    <subcellularLocation>
        <location evidence="1">Cell membrane</location>
        <topology evidence="1">Multi-pass membrane protein</topology>
    </subcellularLocation>
</comment>
<sequence>MYSTVGPNATAQCLMHLTINQAEYYAQLDAVYRLYFGWIPLPATVFGLLLTFLYIGIIASEICKRRISRKFYFLLLNKSIGDGICSCLAVGTAIYTLTASTIRFSYVNFYISTITYTFSLICLLMVILLLRGHLESFVEVRIKYKFDSIVLVNSINMLTMAIMETFFTASFWSATVSFVLIGMLKLFAVWKPLQYKQRFTMKRCIRGIIFSWLVFCVMAFTATFVHALVHIPALKRWSSCRIETCLKTLYLVRNSFVILTYIVTVITYLIIVLMLPRIYRPEQCSKKAKNKSSRFPLWKLSLNVGTFAFLNFFYVVWSIDILTQNDYCNILLNLPKMMQILGLIRVALLLRILVDPLIGFVVDEHVSFFFQISSEDFYFQKFVQFSQNQSEIHNLELSKLHNLLTRIFTTSFSLCTRICNHGGHKFENAKR</sequence>
<feature type="transmembrane region" description="Helical" evidence="8">
    <location>
        <begin position="337"/>
        <end position="354"/>
    </location>
</feature>
<dbReference type="PROSITE" id="PS50262">
    <property type="entry name" value="G_PROTEIN_RECEP_F1_2"/>
    <property type="match status" value="1"/>
</dbReference>